<evidence type="ECO:0000313" key="4">
    <source>
        <dbReference type="EMBL" id="QEC76308.1"/>
    </source>
</evidence>
<dbReference type="Pfam" id="PF04773">
    <property type="entry name" value="FecR"/>
    <property type="match status" value="1"/>
</dbReference>
<dbReference type="Pfam" id="PF16344">
    <property type="entry name" value="FecR_C"/>
    <property type="match status" value="1"/>
</dbReference>
<dbReference type="EMBL" id="CP042437">
    <property type="protein sequence ID" value="QEC76308.1"/>
    <property type="molecule type" value="Genomic_DNA"/>
</dbReference>
<keyword evidence="5" id="KW-1185">Reference proteome</keyword>
<name>A0A5B8W1W3_9SPHI</name>
<dbReference type="Gene3D" id="3.55.50.30">
    <property type="match status" value="1"/>
</dbReference>
<dbReference type="InterPro" id="IPR032508">
    <property type="entry name" value="FecR_C"/>
</dbReference>
<keyword evidence="1" id="KW-0472">Membrane</keyword>
<sequence length="330" mass="37433">MTSKEAKKLLKHYNDGTITPEEKFRLEAWYEMLAESGDFEWHADEKELISSDLKNAIDARIDKPARHMINFKSVLVAASMLLFLGLGWFTIKHLDEVKNKLSPEVYTETYAPAGQKITLTLSDNSTVILSGGSRIKYPETFNGKIREVELMEGEAYFDIYHDKHKPFIVDVAGTQINVLGTAFNVRAYKFLKNVQITVLRGKVSVRGLANLKYEKVKQVVLLPNEQVTIGKVNGDIAKRLINATDFTGWIQGKYKFDDETLGNVAGMLESYFKVKVHFSAEGLKNIRFSSEFDSKDTLEDLLFSICEANKLTYKINKQDILLSTKPVNNK</sequence>
<evidence type="ECO:0000259" key="3">
    <source>
        <dbReference type="Pfam" id="PF16344"/>
    </source>
</evidence>
<dbReference type="OrthoDB" id="697544at2"/>
<dbReference type="PANTHER" id="PTHR30273:SF2">
    <property type="entry name" value="PROTEIN FECR"/>
    <property type="match status" value="1"/>
</dbReference>
<reference evidence="4 5" key="1">
    <citation type="journal article" date="2013" name="J. Microbiol.">
        <title>Mucilaginibacter ginsenosidivorax sp. nov., with ginsenoside converting activity isolated from sediment.</title>
        <authorList>
            <person name="Kim J.K."/>
            <person name="Choi T.E."/>
            <person name="Liu Q.M."/>
            <person name="Park H.Y."/>
            <person name="Yi T.H."/>
            <person name="Yoon M.H."/>
            <person name="Kim S.C."/>
            <person name="Im W.T."/>
        </authorList>
    </citation>
    <scope>NUCLEOTIDE SEQUENCE [LARGE SCALE GENOMIC DNA]</scope>
    <source>
        <strain evidence="4 5">KHI28</strain>
    </source>
</reference>
<feature type="transmembrane region" description="Helical" evidence="1">
    <location>
        <begin position="69"/>
        <end position="91"/>
    </location>
</feature>
<dbReference type="Proteomes" id="UP000321362">
    <property type="component" value="Chromosome"/>
</dbReference>
<keyword evidence="1" id="KW-0812">Transmembrane</keyword>
<dbReference type="InterPro" id="IPR012373">
    <property type="entry name" value="Ferrdict_sens_TM"/>
</dbReference>
<feature type="domain" description="Protein FecR C-terminal" evidence="3">
    <location>
        <begin position="254"/>
        <end position="321"/>
    </location>
</feature>
<accession>A0A5B8W1W3</accession>
<dbReference type="KEGG" id="mgk:FSB76_10260"/>
<feature type="domain" description="FecR protein" evidence="2">
    <location>
        <begin position="112"/>
        <end position="203"/>
    </location>
</feature>
<evidence type="ECO:0000313" key="5">
    <source>
        <dbReference type="Proteomes" id="UP000321362"/>
    </source>
</evidence>
<dbReference type="Gene3D" id="2.60.120.1440">
    <property type="match status" value="1"/>
</dbReference>
<dbReference type="RefSeq" id="WP_147053485.1">
    <property type="nucleotide sequence ID" value="NZ_CP042437.1"/>
</dbReference>
<protein>
    <submittedName>
        <fullName evidence="4">DUF4974 domain-containing protein</fullName>
    </submittedName>
</protein>
<evidence type="ECO:0000256" key="1">
    <source>
        <dbReference type="SAM" id="Phobius"/>
    </source>
</evidence>
<keyword evidence="1" id="KW-1133">Transmembrane helix</keyword>
<evidence type="ECO:0000259" key="2">
    <source>
        <dbReference type="Pfam" id="PF04773"/>
    </source>
</evidence>
<dbReference type="GO" id="GO:0016989">
    <property type="term" value="F:sigma factor antagonist activity"/>
    <property type="evidence" value="ECO:0007669"/>
    <property type="project" value="TreeGrafter"/>
</dbReference>
<gene>
    <name evidence="4" type="ORF">FSB76_10260</name>
</gene>
<organism evidence="4 5">
    <name type="scientific">Mucilaginibacter ginsenosidivorax</name>
    <dbReference type="NCBI Taxonomy" id="862126"/>
    <lineage>
        <taxon>Bacteria</taxon>
        <taxon>Pseudomonadati</taxon>
        <taxon>Bacteroidota</taxon>
        <taxon>Sphingobacteriia</taxon>
        <taxon>Sphingobacteriales</taxon>
        <taxon>Sphingobacteriaceae</taxon>
        <taxon>Mucilaginibacter</taxon>
    </lineage>
</organism>
<dbReference type="InterPro" id="IPR006860">
    <property type="entry name" value="FecR"/>
</dbReference>
<dbReference type="PANTHER" id="PTHR30273">
    <property type="entry name" value="PERIPLASMIC SIGNAL SENSOR AND SIGMA FACTOR ACTIVATOR FECR-RELATED"/>
    <property type="match status" value="1"/>
</dbReference>
<dbReference type="AlphaFoldDB" id="A0A5B8W1W3"/>
<proteinExistence type="predicted"/>
<dbReference type="PIRSF" id="PIRSF018266">
    <property type="entry name" value="FecR"/>
    <property type="match status" value="1"/>
</dbReference>